<name>A0ABD6FEX3_9PSEU</name>
<reference evidence="6 7" key="1">
    <citation type="journal article" date="2021" name="BMC Genomics">
        <title>Genome-resolved metagenome and metatranscriptome analyses of thermophilic composting reveal key bacterial players and their metabolic interactions.</title>
        <authorList>
            <person name="Braga L.P.P."/>
            <person name="Pereira R.V."/>
            <person name="Martins L.F."/>
            <person name="Moura L.M.S."/>
            <person name="Sanchez F.B."/>
            <person name="Patane J.S.L."/>
            <person name="da Silva A.M."/>
            <person name="Setubal J.C."/>
        </authorList>
    </citation>
    <scope>NUCLEOTIDE SEQUENCE [LARGE SCALE GENOMIC DNA]</scope>
    <source>
        <strain evidence="6">ZC4RG45</strain>
    </source>
</reference>
<gene>
    <name evidence="6" type="ORF">DIU77_010055</name>
</gene>
<evidence type="ECO:0000256" key="4">
    <source>
        <dbReference type="ARBA" id="ARBA00022807"/>
    </source>
</evidence>
<feature type="non-terminal residue" evidence="6">
    <location>
        <position position="1"/>
    </location>
</feature>
<dbReference type="InterPro" id="IPR051794">
    <property type="entry name" value="PG_Endopeptidase_C40"/>
</dbReference>
<evidence type="ECO:0000313" key="7">
    <source>
        <dbReference type="Proteomes" id="UP000249324"/>
    </source>
</evidence>
<dbReference type="Pfam" id="PF00877">
    <property type="entry name" value="NLPC_P60"/>
    <property type="match status" value="1"/>
</dbReference>
<dbReference type="PROSITE" id="PS51935">
    <property type="entry name" value="NLPC_P60"/>
    <property type="match status" value="1"/>
</dbReference>
<keyword evidence="2" id="KW-0645">Protease</keyword>
<accession>A0ABD6FEX3</accession>
<comment type="caution">
    <text evidence="6">The sequence shown here is derived from an EMBL/GenBank/DDBJ whole genome shotgun (WGS) entry which is preliminary data.</text>
</comment>
<evidence type="ECO:0000256" key="1">
    <source>
        <dbReference type="ARBA" id="ARBA00007074"/>
    </source>
</evidence>
<dbReference type="Gene3D" id="3.90.1720.10">
    <property type="entry name" value="endopeptidase domain like (from Nostoc punctiforme)"/>
    <property type="match status" value="1"/>
</dbReference>
<evidence type="ECO:0000256" key="3">
    <source>
        <dbReference type="ARBA" id="ARBA00022801"/>
    </source>
</evidence>
<comment type="similarity">
    <text evidence="1">Belongs to the peptidase C40 family.</text>
</comment>
<evidence type="ECO:0000256" key="2">
    <source>
        <dbReference type="ARBA" id="ARBA00022670"/>
    </source>
</evidence>
<proteinExistence type="inferred from homology"/>
<protein>
    <submittedName>
        <fullName evidence="6">NlpC/P60 family protein</fullName>
    </submittedName>
</protein>
<dbReference type="GO" id="GO:0006508">
    <property type="term" value="P:proteolysis"/>
    <property type="evidence" value="ECO:0007669"/>
    <property type="project" value="UniProtKB-KW"/>
</dbReference>
<dbReference type="EMBL" id="QGUI02000110">
    <property type="protein sequence ID" value="MFO7192571.1"/>
    <property type="molecule type" value="Genomic_DNA"/>
</dbReference>
<dbReference type="InterPro" id="IPR038765">
    <property type="entry name" value="Papain-like_cys_pep_sf"/>
</dbReference>
<dbReference type="Proteomes" id="UP000249324">
    <property type="component" value="Unassembled WGS sequence"/>
</dbReference>
<dbReference type="InterPro" id="IPR000064">
    <property type="entry name" value="NLP_P60_dom"/>
</dbReference>
<dbReference type="AlphaFoldDB" id="A0ABD6FEX3"/>
<keyword evidence="4" id="KW-0788">Thiol protease</keyword>
<organism evidence="6 7">
    <name type="scientific">Thermocrispum agreste</name>
    <dbReference type="NCBI Taxonomy" id="37925"/>
    <lineage>
        <taxon>Bacteria</taxon>
        <taxon>Bacillati</taxon>
        <taxon>Actinomycetota</taxon>
        <taxon>Actinomycetes</taxon>
        <taxon>Pseudonocardiales</taxon>
        <taxon>Pseudonocardiaceae</taxon>
        <taxon>Thermocrispum</taxon>
    </lineage>
</organism>
<sequence length="206" mass="22481">GTPAQVTDPEYAINKFYNVLQGVPNWESMRPGDAAQAVERSAFPDRYHRWEAMAVYLVENLGKVSDASGCGRGTGNLLPPNPRAAKAIEFALSQRGKPYVWGATGPNAYDCSGLMLRAYEAAGITLPRVSRDQYKAGAMLPIERAKPGDLVFWAYDKSNPATIHHVAMYLGNGRIVEAQQSGVPVHTRKIDFNEPELLPVAVRPGV</sequence>
<evidence type="ECO:0000313" key="6">
    <source>
        <dbReference type="EMBL" id="MFO7192571.1"/>
    </source>
</evidence>
<dbReference type="PANTHER" id="PTHR47359:SF3">
    <property type="entry name" value="NLP_P60 DOMAIN-CONTAINING PROTEIN-RELATED"/>
    <property type="match status" value="1"/>
</dbReference>
<evidence type="ECO:0000259" key="5">
    <source>
        <dbReference type="PROSITE" id="PS51935"/>
    </source>
</evidence>
<feature type="domain" description="NlpC/P60" evidence="5">
    <location>
        <begin position="81"/>
        <end position="206"/>
    </location>
</feature>
<keyword evidence="3" id="KW-0378">Hydrolase</keyword>
<dbReference type="SUPFAM" id="SSF54001">
    <property type="entry name" value="Cysteine proteinases"/>
    <property type="match status" value="1"/>
</dbReference>
<dbReference type="GO" id="GO:0008234">
    <property type="term" value="F:cysteine-type peptidase activity"/>
    <property type="evidence" value="ECO:0007669"/>
    <property type="project" value="UniProtKB-KW"/>
</dbReference>
<dbReference type="PANTHER" id="PTHR47359">
    <property type="entry name" value="PEPTIDOGLYCAN DL-ENDOPEPTIDASE CWLO"/>
    <property type="match status" value="1"/>
</dbReference>